<gene>
    <name evidence="6" type="ORF">Adu01nite_84630</name>
</gene>
<dbReference type="Gene3D" id="3.20.20.300">
    <property type="entry name" value="Glycoside hydrolase, family 3, N-terminal domain"/>
    <property type="match status" value="1"/>
</dbReference>
<feature type="signal peptide" evidence="4">
    <location>
        <begin position="1"/>
        <end position="21"/>
    </location>
</feature>
<dbReference type="InterPro" id="IPR013783">
    <property type="entry name" value="Ig-like_fold"/>
</dbReference>
<dbReference type="SUPFAM" id="SSF52279">
    <property type="entry name" value="Beta-D-glucan exohydrolase, C-terminal domain"/>
    <property type="match status" value="1"/>
</dbReference>
<comment type="similarity">
    <text evidence="1">Belongs to the glycosyl hydrolase 3 family.</text>
</comment>
<dbReference type="EMBL" id="BOML01000072">
    <property type="protein sequence ID" value="GIE07113.1"/>
    <property type="molecule type" value="Genomic_DNA"/>
</dbReference>
<dbReference type="InterPro" id="IPR002772">
    <property type="entry name" value="Glyco_hydro_3_C"/>
</dbReference>
<dbReference type="PANTHER" id="PTHR42721:SF3">
    <property type="entry name" value="BETA-D-XYLOSIDASE 5-RELATED"/>
    <property type="match status" value="1"/>
</dbReference>
<evidence type="ECO:0000256" key="4">
    <source>
        <dbReference type="SAM" id="SignalP"/>
    </source>
</evidence>
<name>A0ABQ3ZBB0_9ACTN</name>
<keyword evidence="3" id="KW-0378">Hydrolase</keyword>
<evidence type="ECO:0000256" key="1">
    <source>
        <dbReference type="ARBA" id="ARBA00005336"/>
    </source>
</evidence>
<evidence type="ECO:0000313" key="6">
    <source>
        <dbReference type="EMBL" id="GIE07113.1"/>
    </source>
</evidence>
<comment type="caution">
    <text evidence="6">The sequence shown here is derived from an EMBL/GenBank/DDBJ whole genome shotgun (WGS) entry which is preliminary data.</text>
</comment>
<dbReference type="InterPro" id="IPR026891">
    <property type="entry name" value="Fn3-like"/>
</dbReference>
<accession>A0ABQ3ZBB0</accession>
<keyword evidence="2 4" id="KW-0732">Signal</keyword>
<dbReference type="InterPro" id="IPR001764">
    <property type="entry name" value="Glyco_hydro_3_N"/>
</dbReference>
<dbReference type="Gene3D" id="3.40.50.1700">
    <property type="entry name" value="Glycoside hydrolase family 3 C-terminal domain"/>
    <property type="match status" value="1"/>
</dbReference>
<keyword evidence="7" id="KW-1185">Reference proteome</keyword>
<dbReference type="PRINTS" id="PR00133">
    <property type="entry name" value="GLHYDRLASE3"/>
</dbReference>
<dbReference type="InterPro" id="IPR017853">
    <property type="entry name" value="GH"/>
</dbReference>
<dbReference type="PANTHER" id="PTHR42721">
    <property type="entry name" value="SUGAR HYDROLASE-RELATED"/>
    <property type="match status" value="1"/>
</dbReference>
<dbReference type="SMART" id="SM01217">
    <property type="entry name" value="Fn3_like"/>
    <property type="match status" value="1"/>
</dbReference>
<dbReference type="Proteomes" id="UP000637628">
    <property type="component" value="Unassembled WGS sequence"/>
</dbReference>
<evidence type="ECO:0000259" key="5">
    <source>
        <dbReference type="SMART" id="SM01217"/>
    </source>
</evidence>
<evidence type="ECO:0000256" key="2">
    <source>
        <dbReference type="ARBA" id="ARBA00022729"/>
    </source>
</evidence>
<dbReference type="Gene3D" id="2.60.40.10">
    <property type="entry name" value="Immunoglobulins"/>
    <property type="match status" value="1"/>
</dbReference>
<dbReference type="InterPro" id="IPR036881">
    <property type="entry name" value="Glyco_hydro_3_C_sf"/>
</dbReference>
<sequence>MKHLLAAILLGVPFVALPVAADAPVYLDPSYSPVERAADLAARMTLPEKASQMNSSQSAAIPRLGIAAYGWWNEAGHGVAREGTRNGGGPPTLINTTSYPVDLSLGSTWNPDLIYREATLISDETREIFRNNTLDLSLYSPTVNLARDPRWGRNDEAFSEDPLLTAALAGQFVNGLQGQTPSGETQNGYLKTIATIKHFAANNSEFNRVNGSSDMDERTLREYYTAQFRDLIRNSSPGSIMSAYNRVNGIPAPASVHLNDTLARQTFGFGGYFTSDCDAVYEIQAGHHWQPANAAAPLDQFGRTAYAQSAGEDLNCNAGYKDGKNYGNTIPAAVAQHITTDTGIYNENDVDVSLVRLLTARIATGEFDAEAQVPWVAAARARLAPGTWTNADTNAAVTETPERLAMAREVAGESTVLLKNDRGLLPLRVPATGAYRVAVIGTYANPPTMYLGGYSSIQGSAGVAKSVTTYAGVRAAVLAANPDATVDYLPASDPAAAAGYDVVIVHAGTDDTTAREAHDRADLALPGGQAELIAQVVAANPRTVVYLETVGQVDLPPGVPAVLWSSYNGQQKGAALADVLTGAVNPSGHLPFTWYADLAQLPPIGDYAIRPTATTLGRTYQYFTGDVTYPFGHGLSYTRFRYGNVRVDRHRVDADGTILVSADVTNVGRTTGADVAQLYVRTPAAADRPKQRLAGFRKITLRPGQTSQVTFRVSVPSLAYFDEAAGRYRVDPGRYELRVADSSAGRGSRANVAVTGTLHAVPEVVTPRPVAVGDAALGISQRVVFGTGSRIDPQLTVSLTDETLAGYRTLGDSTPLPAGMRVRYTSNRPDVVSADLVALQPGVATVTATVDYRGRTARGTFVVLVRG</sequence>
<proteinExistence type="inferred from homology"/>
<feature type="domain" description="Fibronectin type III-like" evidence="5">
    <location>
        <begin position="674"/>
        <end position="743"/>
    </location>
</feature>
<dbReference type="Pfam" id="PF01915">
    <property type="entry name" value="Glyco_hydro_3_C"/>
    <property type="match status" value="1"/>
</dbReference>
<dbReference type="SUPFAM" id="SSF51445">
    <property type="entry name" value="(Trans)glycosidases"/>
    <property type="match status" value="1"/>
</dbReference>
<dbReference type="InterPro" id="IPR036962">
    <property type="entry name" value="Glyco_hydro_3_N_sf"/>
</dbReference>
<dbReference type="InterPro" id="IPR044993">
    <property type="entry name" value="BXL"/>
</dbReference>
<evidence type="ECO:0000256" key="3">
    <source>
        <dbReference type="ARBA" id="ARBA00022801"/>
    </source>
</evidence>
<evidence type="ECO:0000313" key="7">
    <source>
        <dbReference type="Proteomes" id="UP000637628"/>
    </source>
</evidence>
<protein>
    <recommendedName>
        <fullName evidence="5">Fibronectin type III-like domain-containing protein</fullName>
    </recommendedName>
</protein>
<dbReference type="Pfam" id="PF00933">
    <property type="entry name" value="Glyco_hydro_3"/>
    <property type="match status" value="1"/>
</dbReference>
<organism evidence="6 7">
    <name type="scientific">Paractinoplanes durhamensis</name>
    <dbReference type="NCBI Taxonomy" id="113563"/>
    <lineage>
        <taxon>Bacteria</taxon>
        <taxon>Bacillati</taxon>
        <taxon>Actinomycetota</taxon>
        <taxon>Actinomycetes</taxon>
        <taxon>Micromonosporales</taxon>
        <taxon>Micromonosporaceae</taxon>
        <taxon>Paractinoplanes</taxon>
    </lineage>
</organism>
<feature type="chain" id="PRO_5046416809" description="Fibronectin type III-like domain-containing protein" evidence="4">
    <location>
        <begin position="22"/>
        <end position="867"/>
    </location>
</feature>
<dbReference type="Pfam" id="PF14310">
    <property type="entry name" value="Fn3-like"/>
    <property type="match status" value="1"/>
</dbReference>
<reference evidence="6 7" key="1">
    <citation type="submission" date="2021-01" db="EMBL/GenBank/DDBJ databases">
        <title>Whole genome shotgun sequence of Actinoplanes durhamensis NBRC 14914.</title>
        <authorList>
            <person name="Komaki H."/>
            <person name="Tamura T."/>
        </authorList>
    </citation>
    <scope>NUCLEOTIDE SEQUENCE [LARGE SCALE GENOMIC DNA]</scope>
    <source>
        <strain evidence="6 7">NBRC 14914</strain>
    </source>
</reference>